<gene>
    <name evidence="1" type="ORF">K488DRAFT_51484</name>
</gene>
<reference evidence="1" key="1">
    <citation type="submission" date="2021-02" db="EMBL/GenBank/DDBJ databases">
        <authorList>
            <consortium name="DOE Joint Genome Institute"/>
            <person name="Ahrendt S."/>
            <person name="Looney B.P."/>
            <person name="Miyauchi S."/>
            <person name="Morin E."/>
            <person name="Drula E."/>
            <person name="Courty P.E."/>
            <person name="Chicoki N."/>
            <person name="Fauchery L."/>
            <person name="Kohler A."/>
            <person name="Kuo A."/>
            <person name="Labutti K."/>
            <person name="Pangilinan J."/>
            <person name="Lipzen A."/>
            <person name="Riley R."/>
            <person name="Andreopoulos W."/>
            <person name="He G."/>
            <person name="Johnson J."/>
            <person name="Barry K.W."/>
            <person name="Grigoriev I.V."/>
            <person name="Nagy L."/>
            <person name="Hibbett D."/>
            <person name="Henrissat B."/>
            <person name="Matheny P.B."/>
            <person name="Labbe J."/>
            <person name="Martin F."/>
        </authorList>
    </citation>
    <scope>NUCLEOTIDE SEQUENCE</scope>
    <source>
        <strain evidence="1">EC-137</strain>
    </source>
</reference>
<evidence type="ECO:0000313" key="2">
    <source>
        <dbReference type="Proteomes" id="UP000814128"/>
    </source>
</evidence>
<protein>
    <submittedName>
        <fullName evidence="1">Shr3 amino acid permease chaperone</fullName>
    </submittedName>
</protein>
<evidence type="ECO:0000313" key="1">
    <source>
        <dbReference type="EMBL" id="KAI0031694.1"/>
    </source>
</evidence>
<dbReference type="EMBL" id="MU273570">
    <property type="protein sequence ID" value="KAI0031694.1"/>
    <property type="molecule type" value="Genomic_DNA"/>
</dbReference>
<comment type="caution">
    <text evidence="1">The sequence shown here is derived from an EMBL/GenBank/DDBJ whole genome shotgun (WGS) entry which is preliminary data.</text>
</comment>
<organism evidence="1 2">
    <name type="scientific">Vararia minispora EC-137</name>
    <dbReference type="NCBI Taxonomy" id="1314806"/>
    <lineage>
        <taxon>Eukaryota</taxon>
        <taxon>Fungi</taxon>
        <taxon>Dikarya</taxon>
        <taxon>Basidiomycota</taxon>
        <taxon>Agaricomycotina</taxon>
        <taxon>Agaricomycetes</taxon>
        <taxon>Russulales</taxon>
        <taxon>Lachnocladiaceae</taxon>
        <taxon>Vararia</taxon>
    </lineage>
</organism>
<reference evidence="1" key="2">
    <citation type="journal article" date="2022" name="New Phytol.">
        <title>Evolutionary transition to the ectomycorrhizal habit in the genomes of a hyperdiverse lineage of mushroom-forming fungi.</title>
        <authorList>
            <person name="Looney B."/>
            <person name="Miyauchi S."/>
            <person name="Morin E."/>
            <person name="Drula E."/>
            <person name="Courty P.E."/>
            <person name="Kohler A."/>
            <person name="Kuo A."/>
            <person name="LaButti K."/>
            <person name="Pangilinan J."/>
            <person name="Lipzen A."/>
            <person name="Riley R."/>
            <person name="Andreopoulos W."/>
            <person name="He G."/>
            <person name="Johnson J."/>
            <person name="Nolan M."/>
            <person name="Tritt A."/>
            <person name="Barry K.W."/>
            <person name="Grigoriev I.V."/>
            <person name="Nagy L.G."/>
            <person name="Hibbett D."/>
            <person name="Henrissat B."/>
            <person name="Matheny P.B."/>
            <person name="Labbe J."/>
            <person name="Martin F.M."/>
        </authorList>
    </citation>
    <scope>NUCLEOTIDE SEQUENCE</scope>
    <source>
        <strain evidence="1">EC-137</strain>
    </source>
</reference>
<sequence length="192" mass="20338">MASRVAVVICATSFLLGVLCTHWTADALTRWKPPSARADAHFWTAAAYYRTLAHAPPVAALVLGGAATLGVASVCVGLFKGDATDLMFDGASTLLYAVAIGVYALHVFPTLFTHFYAFPVTPPDPSNPFPSFHKPEILKLADAHLICSVVLTGVLVLQAARWWSLSDDEDGPVMGPASEADGARPAKEEKSS</sequence>
<proteinExistence type="predicted"/>
<keyword evidence="2" id="KW-1185">Reference proteome</keyword>
<accession>A0ACB8QIY1</accession>
<dbReference type="Proteomes" id="UP000814128">
    <property type="component" value="Unassembled WGS sequence"/>
</dbReference>
<name>A0ACB8QIY1_9AGAM</name>